<protein>
    <recommendedName>
        <fullName evidence="3">Lipoprotein</fullName>
    </recommendedName>
</protein>
<evidence type="ECO:0000313" key="1">
    <source>
        <dbReference type="EMBL" id="GAA4350692.1"/>
    </source>
</evidence>
<keyword evidence="2" id="KW-1185">Reference proteome</keyword>
<sequence length="203" mass="21818">MAAASLALLAGCEQASEAKKSYNAIVTTTKAAESLSASMEEAQTHQAERVKRGDTLSINYKELHKLLPSAIEGYTAEGEPEGESVQMPGMQYSSTKQRYRKGEETLSVQLVDYNGAATMFTAATAMVGTGIAVEDETQLMRSLDLGMKGVKGYEKLDKQGHQASVLLGVADRFFVTLEATGQKDTELVKSAARQLKLSGLARM</sequence>
<comment type="caution">
    <text evidence="1">The sequence shown here is derived from an EMBL/GenBank/DDBJ whole genome shotgun (WGS) entry which is preliminary data.</text>
</comment>
<name>A0ABP8I443_9BACT</name>
<dbReference type="EMBL" id="BAABGZ010000012">
    <property type="protein sequence ID" value="GAA4350692.1"/>
    <property type="molecule type" value="Genomic_DNA"/>
</dbReference>
<proteinExistence type="predicted"/>
<accession>A0ABP8I443</accession>
<evidence type="ECO:0008006" key="3">
    <source>
        <dbReference type="Google" id="ProtNLM"/>
    </source>
</evidence>
<gene>
    <name evidence="1" type="ORF">GCM10023185_08700</name>
</gene>
<reference evidence="2" key="1">
    <citation type="journal article" date="2019" name="Int. J. Syst. Evol. Microbiol.">
        <title>The Global Catalogue of Microorganisms (GCM) 10K type strain sequencing project: providing services to taxonomists for standard genome sequencing and annotation.</title>
        <authorList>
            <consortium name="The Broad Institute Genomics Platform"/>
            <consortium name="The Broad Institute Genome Sequencing Center for Infectious Disease"/>
            <person name="Wu L."/>
            <person name="Ma J."/>
        </authorList>
    </citation>
    <scope>NUCLEOTIDE SEQUENCE [LARGE SCALE GENOMIC DNA]</scope>
    <source>
        <strain evidence="2">JCM 17923</strain>
    </source>
</reference>
<dbReference type="Proteomes" id="UP001501153">
    <property type="component" value="Unassembled WGS sequence"/>
</dbReference>
<organism evidence="1 2">
    <name type="scientific">Hymenobacter saemangeumensis</name>
    <dbReference type="NCBI Taxonomy" id="1084522"/>
    <lineage>
        <taxon>Bacteria</taxon>
        <taxon>Pseudomonadati</taxon>
        <taxon>Bacteroidota</taxon>
        <taxon>Cytophagia</taxon>
        <taxon>Cytophagales</taxon>
        <taxon>Hymenobacteraceae</taxon>
        <taxon>Hymenobacter</taxon>
    </lineage>
</organism>
<evidence type="ECO:0000313" key="2">
    <source>
        <dbReference type="Proteomes" id="UP001501153"/>
    </source>
</evidence>